<dbReference type="GeneID" id="25738830"/>
<protein>
    <submittedName>
        <fullName evidence="2">Uncharacterized protein</fullName>
    </submittedName>
</protein>
<organism evidence="2 3">
    <name type="scientific">Monoraphidium neglectum</name>
    <dbReference type="NCBI Taxonomy" id="145388"/>
    <lineage>
        <taxon>Eukaryota</taxon>
        <taxon>Viridiplantae</taxon>
        <taxon>Chlorophyta</taxon>
        <taxon>core chlorophytes</taxon>
        <taxon>Chlorophyceae</taxon>
        <taxon>CS clade</taxon>
        <taxon>Sphaeropleales</taxon>
        <taxon>Selenastraceae</taxon>
        <taxon>Monoraphidium</taxon>
    </lineage>
</organism>
<dbReference type="EMBL" id="KK101144">
    <property type="protein sequence ID" value="KIZ02010.1"/>
    <property type="molecule type" value="Genomic_DNA"/>
</dbReference>
<dbReference type="AlphaFoldDB" id="A0A0D2MFV9"/>
<evidence type="ECO:0000256" key="1">
    <source>
        <dbReference type="SAM" id="MobiDB-lite"/>
    </source>
</evidence>
<dbReference type="Proteomes" id="UP000054498">
    <property type="component" value="Unassembled WGS sequence"/>
</dbReference>
<evidence type="ECO:0000313" key="3">
    <source>
        <dbReference type="Proteomes" id="UP000054498"/>
    </source>
</evidence>
<accession>A0A0D2MFV9</accession>
<keyword evidence="3" id="KW-1185">Reference proteome</keyword>
<sequence length="449" mass="45488">MSGAGGRPRAASDPVGIQVLQQAFQEDNGRNVALSGWRATKNVSNRQWTFYDQEGNRFRSVSAAVAALGGAVLLRRAPGGKFLCPLARDESYTYRFTPGVGRGQYVGTLVERSSDEVFCSDLRLNTGRRGARLREEAAAAKQQRSRHGEWQPAFFITKSAAAASRDPTTTEEGLFSLIEHEAGVRLGHYGGQPLTRADLPSVQAALEANPADTFMIIGGLLFDGRRAPREDFGDLMQLSMCGRVVQPAAQLGWPGMWAFKANTAFGLGAPFQCNIVVTEPHGILATTRKIQAFDFTKTLAENAGSELLRDYAFGPRAAAEPAATLAAGAAAAGMAAAAGATAAGAAAAGAAAAGAAAAGAAAAGAAAAGAAAAGAAPAVAAAAAGGARKRGAVAKSTKQAAATGPKAAAAAATARTRGAVAKPSKRAAATGAKARGGKKSNKVTAAARI</sequence>
<evidence type="ECO:0000313" key="2">
    <source>
        <dbReference type="EMBL" id="KIZ02010.1"/>
    </source>
</evidence>
<feature type="compositionally biased region" description="Low complexity" evidence="1">
    <location>
        <begin position="413"/>
        <end position="433"/>
    </location>
</feature>
<gene>
    <name evidence="2" type="ORF">MNEG_5953</name>
</gene>
<dbReference type="KEGG" id="mng:MNEG_5953"/>
<name>A0A0D2MFV9_9CHLO</name>
<dbReference type="RefSeq" id="XP_013901029.1">
    <property type="nucleotide sequence ID" value="XM_014045575.1"/>
</dbReference>
<proteinExistence type="predicted"/>
<feature type="region of interest" description="Disordered" evidence="1">
    <location>
        <begin position="413"/>
        <end position="449"/>
    </location>
</feature>
<reference evidence="2 3" key="1">
    <citation type="journal article" date="2013" name="BMC Genomics">
        <title>Reconstruction of the lipid metabolism for the microalga Monoraphidium neglectum from its genome sequence reveals characteristics suitable for biofuel production.</title>
        <authorList>
            <person name="Bogen C."/>
            <person name="Al-Dilaimi A."/>
            <person name="Albersmeier A."/>
            <person name="Wichmann J."/>
            <person name="Grundmann M."/>
            <person name="Rupp O."/>
            <person name="Lauersen K.J."/>
            <person name="Blifernez-Klassen O."/>
            <person name="Kalinowski J."/>
            <person name="Goesmann A."/>
            <person name="Mussgnug J.H."/>
            <person name="Kruse O."/>
        </authorList>
    </citation>
    <scope>NUCLEOTIDE SEQUENCE [LARGE SCALE GENOMIC DNA]</scope>
    <source>
        <strain evidence="2 3">SAG 48.87</strain>
    </source>
</reference>